<gene>
    <name evidence="1" type="ORF">POPTR_005G173600</name>
</gene>
<accession>A0A2K2AI20</accession>
<reference evidence="1 2" key="1">
    <citation type="journal article" date="2006" name="Science">
        <title>The genome of black cottonwood, Populus trichocarpa (Torr. &amp; Gray).</title>
        <authorList>
            <person name="Tuskan G.A."/>
            <person name="Difazio S."/>
            <person name="Jansson S."/>
            <person name="Bohlmann J."/>
            <person name="Grigoriev I."/>
            <person name="Hellsten U."/>
            <person name="Putnam N."/>
            <person name="Ralph S."/>
            <person name="Rombauts S."/>
            <person name="Salamov A."/>
            <person name="Schein J."/>
            <person name="Sterck L."/>
            <person name="Aerts A."/>
            <person name="Bhalerao R.R."/>
            <person name="Bhalerao R.P."/>
            <person name="Blaudez D."/>
            <person name="Boerjan W."/>
            <person name="Brun A."/>
            <person name="Brunner A."/>
            <person name="Busov V."/>
            <person name="Campbell M."/>
            <person name="Carlson J."/>
            <person name="Chalot M."/>
            <person name="Chapman J."/>
            <person name="Chen G.L."/>
            <person name="Cooper D."/>
            <person name="Coutinho P.M."/>
            <person name="Couturier J."/>
            <person name="Covert S."/>
            <person name="Cronk Q."/>
            <person name="Cunningham R."/>
            <person name="Davis J."/>
            <person name="Degroeve S."/>
            <person name="Dejardin A."/>
            <person name="Depamphilis C."/>
            <person name="Detter J."/>
            <person name="Dirks B."/>
            <person name="Dubchak I."/>
            <person name="Duplessis S."/>
            <person name="Ehlting J."/>
            <person name="Ellis B."/>
            <person name="Gendler K."/>
            <person name="Goodstein D."/>
            <person name="Gribskov M."/>
            <person name="Grimwood J."/>
            <person name="Groover A."/>
            <person name="Gunter L."/>
            <person name="Hamberger B."/>
            <person name="Heinze B."/>
            <person name="Helariutta Y."/>
            <person name="Henrissat B."/>
            <person name="Holligan D."/>
            <person name="Holt R."/>
            <person name="Huang W."/>
            <person name="Islam-Faridi N."/>
            <person name="Jones S."/>
            <person name="Jones-Rhoades M."/>
            <person name="Jorgensen R."/>
            <person name="Joshi C."/>
            <person name="Kangasjarvi J."/>
            <person name="Karlsson J."/>
            <person name="Kelleher C."/>
            <person name="Kirkpatrick R."/>
            <person name="Kirst M."/>
            <person name="Kohler A."/>
            <person name="Kalluri U."/>
            <person name="Larimer F."/>
            <person name="Leebens-Mack J."/>
            <person name="Leple J.C."/>
            <person name="Locascio P."/>
            <person name="Lou Y."/>
            <person name="Lucas S."/>
            <person name="Martin F."/>
            <person name="Montanini B."/>
            <person name="Napoli C."/>
            <person name="Nelson D.R."/>
            <person name="Nelson C."/>
            <person name="Nieminen K."/>
            <person name="Nilsson O."/>
            <person name="Pereda V."/>
            <person name="Peter G."/>
            <person name="Philippe R."/>
            <person name="Pilate G."/>
            <person name="Poliakov A."/>
            <person name="Razumovskaya J."/>
            <person name="Richardson P."/>
            <person name="Rinaldi C."/>
            <person name="Ritland K."/>
            <person name="Rouze P."/>
            <person name="Ryaboy D."/>
            <person name="Schmutz J."/>
            <person name="Schrader J."/>
            <person name="Segerman B."/>
            <person name="Shin H."/>
            <person name="Siddiqui A."/>
            <person name="Sterky F."/>
            <person name="Terry A."/>
            <person name="Tsai C.J."/>
            <person name="Uberbacher E."/>
            <person name="Unneberg P."/>
            <person name="Vahala J."/>
            <person name="Wall K."/>
            <person name="Wessler S."/>
            <person name="Yang G."/>
            <person name="Yin T."/>
            <person name="Douglas C."/>
            <person name="Marra M."/>
            <person name="Sandberg G."/>
            <person name="Van de Peer Y."/>
            <person name="Rokhsar D."/>
        </authorList>
    </citation>
    <scope>NUCLEOTIDE SEQUENCE [LARGE SCALE GENOMIC DNA]</scope>
    <source>
        <strain evidence="2">cv. Nisqually</strain>
    </source>
</reference>
<dbReference type="EMBL" id="CM009294">
    <property type="protein sequence ID" value="PNT37172.1"/>
    <property type="molecule type" value="Genomic_DNA"/>
</dbReference>
<proteinExistence type="predicted"/>
<dbReference type="InParanoid" id="A0A2K2AI20"/>
<name>A0A2K2AI20_POPTR</name>
<protein>
    <recommendedName>
        <fullName evidence="3">Aminotransferase-like plant mobile domain-containing protein</fullName>
    </recommendedName>
</protein>
<keyword evidence="2" id="KW-1185">Reference proteome</keyword>
<organism evidence="1 2">
    <name type="scientific">Populus trichocarpa</name>
    <name type="common">Western balsam poplar</name>
    <name type="synonym">Populus balsamifera subsp. trichocarpa</name>
    <dbReference type="NCBI Taxonomy" id="3694"/>
    <lineage>
        <taxon>Eukaryota</taxon>
        <taxon>Viridiplantae</taxon>
        <taxon>Streptophyta</taxon>
        <taxon>Embryophyta</taxon>
        <taxon>Tracheophyta</taxon>
        <taxon>Spermatophyta</taxon>
        <taxon>Magnoliopsida</taxon>
        <taxon>eudicotyledons</taxon>
        <taxon>Gunneridae</taxon>
        <taxon>Pentapetalae</taxon>
        <taxon>rosids</taxon>
        <taxon>fabids</taxon>
        <taxon>Malpighiales</taxon>
        <taxon>Salicaceae</taxon>
        <taxon>Saliceae</taxon>
        <taxon>Populus</taxon>
    </lineage>
</organism>
<dbReference type="AlphaFoldDB" id="A0A2K2AI20"/>
<evidence type="ECO:0008006" key="3">
    <source>
        <dbReference type="Google" id="ProtNLM"/>
    </source>
</evidence>
<dbReference type="Proteomes" id="UP000006729">
    <property type="component" value="Chromosome 5"/>
</dbReference>
<sequence length="217" mass="25131">MIRASITMSMKSMPMIFMSSMCMSHGTCLPNPPTLLYYNDKIDIDQKMYLLAFLIHALIKQWRRETYTFHLRHGEMTSTLQNKVGSIRLKWIEETFSTPPNDATKRSCRVMVMRTSACGQTSYTKIAGYDNLDYGGYTSSPTKMQADIVLTDNQYMIWNMSITRQIITPNLEQVPLLGYMQSEQHAQRIQHHASCYERVERSDLIFIIPTKKAKFTS</sequence>
<evidence type="ECO:0000313" key="2">
    <source>
        <dbReference type="Proteomes" id="UP000006729"/>
    </source>
</evidence>
<evidence type="ECO:0000313" key="1">
    <source>
        <dbReference type="EMBL" id="PNT37172.1"/>
    </source>
</evidence>